<dbReference type="SUPFAM" id="SSF103473">
    <property type="entry name" value="MFS general substrate transporter"/>
    <property type="match status" value="1"/>
</dbReference>
<evidence type="ECO:0000313" key="9">
    <source>
        <dbReference type="EMBL" id="MDN4162786.1"/>
    </source>
</evidence>
<protein>
    <submittedName>
        <fullName evidence="9">MFS transporter</fullName>
    </submittedName>
</protein>
<feature type="transmembrane region" description="Helical" evidence="7">
    <location>
        <begin position="155"/>
        <end position="175"/>
    </location>
</feature>
<keyword evidence="2" id="KW-0813">Transport</keyword>
<dbReference type="Pfam" id="PF00083">
    <property type="entry name" value="Sugar_tr"/>
    <property type="match status" value="1"/>
</dbReference>
<feature type="compositionally biased region" description="Basic and acidic residues" evidence="6">
    <location>
        <begin position="488"/>
        <end position="497"/>
    </location>
</feature>
<dbReference type="EMBL" id="JAUHJR010000007">
    <property type="protein sequence ID" value="MDN4162786.1"/>
    <property type="molecule type" value="Genomic_DNA"/>
</dbReference>
<dbReference type="Gene3D" id="1.20.1250.20">
    <property type="entry name" value="MFS general substrate transporter like domains"/>
    <property type="match status" value="1"/>
</dbReference>
<dbReference type="RefSeq" id="WP_300961929.1">
    <property type="nucleotide sequence ID" value="NZ_JAUHJR010000007.1"/>
</dbReference>
<feature type="transmembrane region" description="Helical" evidence="7">
    <location>
        <begin position="438"/>
        <end position="461"/>
    </location>
</feature>
<evidence type="ECO:0000256" key="4">
    <source>
        <dbReference type="ARBA" id="ARBA00022989"/>
    </source>
</evidence>
<gene>
    <name evidence="9" type="ORF">QWY29_15565</name>
</gene>
<feature type="transmembrane region" description="Helical" evidence="7">
    <location>
        <begin position="122"/>
        <end position="143"/>
    </location>
</feature>
<feature type="transmembrane region" description="Helical" evidence="7">
    <location>
        <begin position="97"/>
        <end position="116"/>
    </location>
</feature>
<feature type="transmembrane region" description="Helical" evidence="7">
    <location>
        <begin position="67"/>
        <end position="85"/>
    </location>
</feature>
<evidence type="ECO:0000256" key="6">
    <source>
        <dbReference type="SAM" id="MobiDB-lite"/>
    </source>
</evidence>
<comment type="caution">
    <text evidence="9">The sequence shown here is derived from an EMBL/GenBank/DDBJ whole genome shotgun (WGS) entry which is preliminary data.</text>
</comment>
<sequence length="497" mass="53322">MTVETGRITTDIPARLDRLPWARWHWLVVIGLGTVWILDGLEVTIVGSMSDALKDGDTGLGLSNFDVGLAGAVYVAGACLGALFFGQLTDRLGRKKLFLLTLAVYTVATVATAFAPNPLWYFIARFFTGTGIGGEYAAINSAIDELIPAPYRGRVDVAINGSFWIGAAGGSLLTIPLLDPNVIDAEWGWRLAFGLGGILAIGILLVRRNVPESPRWLFIHGREDEAEQIVRDIERTVEEETGRSLEPVSDTITVRQRRAIGIGMIARTVFTLYPRRTIVCFSLFVGQAFLYNAFFFTYGDTLTTFLDVSQTGWYLAIFAASNFVGALALSPLFDRIGRVQMITFTYVLSGALLGVTGFFLGSFTATTLTLMGAIIFFFASVGASSAYLTASEVFPMETRALCIAFFYAIGTAAGGISGPLLFGWLIERASDSGDISKIAIGYFIGAALMIAGGIVEAFLGVRAEGRSLESIAQPLTAEDDTADPGGTADDHKQPAPA</sequence>
<reference evidence="9" key="1">
    <citation type="submission" date="2023-06" db="EMBL/GenBank/DDBJ databases">
        <title>Draft genome sequence of Nocardioides sp. SOB72.</title>
        <authorList>
            <person name="Zhang G."/>
        </authorList>
    </citation>
    <scope>NUCLEOTIDE SEQUENCE</scope>
    <source>
        <strain evidence="9">SOB72</strain>
    </source>
</reference>
<accession>A0ABT8EY41</accession>
<keyword evidence="5 7" id="KW-0472">Membrane</keyword>
<feature type="transmembrane region" description="Helical" evidence="7">
    <location>
        <begin position="187"/>
        <end position="206"/>
    </location>
</feature>
<dbReference type="InterPro" id="IPR020846">
    <property type="entry name" value="MFS_dom"/>
</dbReference>
<dbReference type="CDD" id="cd17316">
    <property type="entry name" value="MFS_SV2_like"/>
    <property type="match status" value="1"/>
</dbReference>
<dbReference type="InterPro" id="IPR005828">
    <property type="entry name" value="MFS_sugar_transport-like"/>
</dbReference>
<evidence type="ECO:0000256" key="3">
    <source>
        <dbReference type="ARBA" id="ARBA00022692"/>
    </source>
</evidence>
<feature type="transmembrane region" description="Helical" evidence="7">
    <location>
        <begin position="367"/>
        <end position="388"/>
    </location>
</feature>
<evidence type="ECO:0000256" key="1">
    <source>
        <dbReference type="ARBA" id="ARBA00004651"/>
    </source>
</evidence>
<proteinExistence type="predicted"/>
<evidence type="ECO:0000256" key="7">
    <source>
        <dbReference type="SAM" id="Phobius"/>
    </source>
</evidence>
<feature type="transmembrane region" description="Helical" evidence="7">
    <location>
        <begin position="24"/>
        <end position="47"/>
    </location>
</feature>
<keyword evidence="10" id="KW-1185">Reference proteome</keyword>
<comment type="subcellular location">
    <subcellularLocation>
        <location evidence="1">Cell membrane</location>
        <topology evidence="1">Multi-pass membrane protein</topology>
    </subcellularLocation>
</comment>
<evidence type="ECO:0000256" key="5">
    <source>
        <dbReference type="ARBA" id="ARBA00023136"/>
    </source>
</evidence>
<feature type="transmembrane region" description="Helical" evidence="7">
    <location>
        <begin position="400"/>
        <end position="426"/>
    </location>
</feature>
<dbReference type="Proteomes" id="UP001168537">
    <property type="component" value="Unassembled WGS sequence"/>
</dbReference>
<feature type="transmembrane region" description="Helical" evidence="7">
    <location>
        <begin position="311"/>
        <end position="329"/>
    </location>
</feature>
<dbReference type="PROSITE" id="PS50850">
    <property type="entry name" value="MFS"/>
    <property type="match status" value="1"/>
</dbReference>
<evidence type="ECO:0000313" key="10">
    <source>
        <dbReference type="Proteomes" id="UP001168537"/>
    </source>
</evidence>
<keyword evidence="3 7" id="KW-0812">Transmembrane</keyword>
<dbReference type="PANTHER" id="PTHR23511">
    <property type="entry name" value="SYNAPTIC VESICLE GLYCOPROTEIN 2"/>
    <property type="match status" value="1"/>
</dbReference>
<feature type="domain" description="Major facilitator superfamily (MFS) profile" evidence="8">
    <location>
        <begin position="28"/>
        <end position="464"/>
    </location>
</feature>
<evidence type="ECO:0000259" key="8">
    <source>
        <dbReference type="PROSITE" id="PS50850"/>
    </source>
</evidence>
<evidence type="ECO:0000256" key="2">
    <source>
        <dbReference type="ARBA" id="ARBA00022448"/>
    </source>
</evidence>
<name>A0ABT8EY41_9ACTN</name>
<organism evidence="9 10">
    <name type="scientific">Nocardioides abyssi</name>
    <dbReference type="NCBI Taxonomy" id="3058370"/>
    <lineage>
        <taxon>Bacteria</taxon>
        <taxon>Bacillati</taxon>
        <taxon>Actinomycetota</taxon>
        <taxon>Actinomycetes</taxon>
        <taxon>Propionibacteriales</taxon>
        <taxon>Nocardioidaceae</taxon>
        <taxon>Nocardioides</taxon>
    </lineage>
</organism>
<feature type="transmembrane region" description="Helical" evidence="7">
    <location>
        <begin position="277"/>
        <end position="299"/>
    </location>
</feature>
<feature type="transmembrane region" description="Helical" evidence="7">
    <location>
        <begin position="341"/>
        <end position="361"/>
    </location>
</feature>
<dbReference type="InterPro" id="IPR036259">
    <property type="entry name" value="MFS_trans_sf"/>
</dbReference>
<keyword evidence="4 7" id="KW-1133">Transmembrane helix</keyword>
<feature type="region of interest" description="Disordered" evidence="6">
    <location>
        <begin position="472"/>
        <end position="497"/>
    </location>
</feature>